<dbReference type="EMBL" id="JBAFUR010000004">
    <property type="protein sequence ID" value="MFG1253681.1"/>
    <property type="molecule type" value="Genomic_DNA"/>
</dbReference>
<organism evidence="3 4">
    <name type="scientific">Xanthobacter aminoxidans</name>
    <dbReference type="NCBI Taxonomy" id="186280"/>
    <lineage>
        <taxon>Bacteria</taxon>
        <taxon>Pseudomonadati</taxon>
        <taxon>Pseudomonadota</taxon>
        <taxon>Alphaproteobacteria</taxon>
        <taxon>Hyphomicrobiales</taxon>
        <taxon>Xanthobacteraceae</taxon>
        <taxon>Xanthobacter</taxon>
    </lineage>
</organism>
<sequence length="126" mass="13281">MRAAPLADVPLSQGAVLTKALLRAADRLGVTGATLAAVIGLSPASLTRMKKGEFALETGTKPFELAILFVRLFRSLDAIAGGDERIARAWLASPNTALDAAPIEKIRTIPGLMDVIAYLDARRAVV</sequence>
<dbReference type="InterPro" id="IPR024467">
    <property type="entry name" value="Xre/MbcA/ParS-like_toxin-bd"/>
</dbReference>
<protein>
    <submittedName>
        <fullName evidence="3">Antitoxin Xre/MbcA/ParS toxin-binding domain-containing protein</fullName>
    </submittedName>
</protein>
<feature type="domain" description="Antitoxin Xre/MbcA/ParS-like toxin-binding" evidence="1">
    <location>
        <begin position="75"/>
        <end position="123"/>
    </location>
</feature>
<feature type="domain" description="Antitoxin Xre-like helix-turn-helix" evidence="2">
    <location>
        <begin position="14"/>
        <end position="71"/>
    </location>
</feature>
<proteinExistence type="predicted"/>
<evidence type="ECO:0000313" key="3">
    <source>
        <dbReference type="EMBL" id="MFG1253681.1"/>
    </source>
</evidence>
<gene>
    <name evidence="3" type="ORF">V5F30_15830</name>
</gene>
<dbReference type="Pfam" id="PF20432">
    <property type="entry name" value="Xre-like-HTH"/>
    <property type="match status" value="1"/>
</dbReference>
<name>A0ABW6ZIR2_9HYPH</name>
<evidence type="ECO:0000259" key="1">
    <source>
        <dbReference type="Pfam" id="PF09722"/>
    </source>
</evidence>
<dbReference type="RefSeq" id="WP_394009684.1">
    <property type="nucleotide sequence ID" value="NZ_JBAFUR010000004.1"/>
</dbReference>
<keyword evidence="4" id="KW-1185">Reference proteome</keyword>
<evidence type="ECO:0000259" key="2">
    <source>
        <dbReference type="Pfam" id="PF20432"/>
    </source>
</evidence>
<dbReference type="InterPro" id="IPR046847">
    <property type="entry name" value="Xre-like_HTH"/>
</dbReference>
<dbReference type="Proteomes" id="UP001604043">
    <property type="component" value="Unassembled WGS sequence"/>
</dbReference>
<comment type="caution">
    <text evidence="3">The sequence shown here is derived from an EMBL/GenBank/DDBJ whole genome shotgun (WGS) entry which is preliminary data.</text>
</comment>
<evidence type="ECO:0000313" key="4">
    <source>
        <dbReference type="Proteomes" id="UP001604043"/>
    </source>
</evidence>
<dbReference type="Pfam" id="PF09722">
    <property type="entry name" value="Xre_MbcA_ParS_C"/>
    <property type="match status" value="1"/>
</dbReference>
<accession>A0ABW6ZIR2</accession>
<reference evidence="3 4" key="1">
    <citation type="submission" date="2024-02" db="EMBL/GenBank/DDBJ databases">
        <title>Expansion and revision of Xanthobacter and proposal of Roseixanthobacter gen. nov.</title>
        <authorList>
            <person name="Soltysiak M.P.M."/>
            <person name="Jalihal A."/>
            <person name="Ory A."/>
            <person name="Chrisophersen C."/>
            <person name="Lee A.D."/>
            <person name="Boulton J."/>
            <person name="Springer M."/>
        </authorList>
    </citation>
    <scope>NUCLEOTIDE SEQUENCE [LARGE SCALE GENOMIC DNA]</scope>
    <source>
        <strain evidence="3 4">CB5</strain>
    </source>
</reference>